<dbReference type="NCBIfam" id="TIGR02937">
    <property type="entry name" value="sigma70-ECF"/>
    <property type="match status" value="1"/>
</dbReference>
<dbReference type="PANTHER" id="PTHR43133">
    <property type="entry name" value="RNA POLYMERASE ECF-TYPE SIGMA FACTO"/>
    <property type="match status" value="1"/>
</dbReference>
<dbReference type="AlphaFoldDB" id="A0A6G3TP94"/>
<dbReference type="InterPro" id="IPR013325">
    <property type="entry name" value="RNA_pol_sigma_r2"/>
</dbReference>
<dbReference type="GO" id="GO:0006352">
    <property type="term" value="P:DNA-templated transcription initiation"/>
    <property type="evidence" value="ECO:0007669"/>
    <property type="project" value="InterPro"/>
</dbReference>
<organism evidence="9 10">
    <name type="scientific">Streptomyces rubrogriseus</name>
    <dbReference type="NCBI Taxonomy" id="194673"/>
    <lineage>
        <taxon>Bacteria</taxon>
        <taxon>Bacillati</taxon>
        <taxon>Actinomycetota</taxon>
        <taxon>Actinomycetes</taxon>
        <taxon>Kitasatosporales</taxon>
        <taxon>Streptomycetaceae</taxon>
        <taxon>Streptomyces</taxon>
        <taxon>Streptomyces violaceoruber group</taxon>
    </lineage>
</organism>
<dbReference type="InterPro" id="IPR039425">
    <property type="entry name" value="RNA_pol_sigma-70-like"/>
</dbReference>
<protein>
    <submittedName>
        <fullName evidence="9">SigE family RNA polymerase sigma factor</fullName>
    </submittedName>
</protein>
<proteinExistence type="inferred from homology"/>
<evidence type="ECO:0000259" key="7">
    <source>
        <dbReference type="Pfam" id="PF04542"/>
    </source>
</evidence>
<evidence type="ECO:0000256" key="2">
    <source>
        <dbReference type="ARBA" id="ARBA00023015"/>
    </source>
</evidence>
<evidence type="ECO:0000259" key="8">
    <source>
        <dbReference type="Pfam" id="PF08281"/>
    </source>
</evidence>
<evidence type="ECO:0000256" key="3">
    <source>
        <dbReference type="ARBA" id="ARBA00023082"/>
    </source>
</evidence>
<evidence type="ECO:0000256" key="5">
    <source>
        <dbReference type="ARBA" id="ARBA00023163"/>
    </source>
</evidence>
<dbReference type="InterPro" id="IPR036388">
    <property type="entry name" value="WH-like_DNA-bd_sf"/>
</dbReference>
<dbReference type="SUPFAM" id="SSF88946">
    <property type="entry name" value="Sigma2 domain of RNA polymerase sigma factors"/>
    <property type="match status" value="1"/>
</dbReference>
<keyword evidence="5" id="KW-0804">Transcription</keyword>
<dbReference type="Gene3D" id="1.10.10.10">
    <property type="entry name" value="Winged helix-like DNA-binding domain superfamily/Winged helix DNA-binding domain"/>
    <property type="match status" value="1"/>
</dbReference>
<dbReference type="PANTHER" id="PTHR43133:SF50">
    <property type="entry name" value="ECF RNA POLYMERASE SIGMA FACTOR SIGM"/>
    <property type="match status" value="1"/>
</dbReference>
<feature type="domain" description="RNA polymerase sigma factor 70 region 4 type 2" evidence="8">
    <location>
        <begin position="150"/>
        <end position="200"/>
    </location>
</feature>
<dbReference type="GO" id="GO:0003677">
    <property type="term" value="F:DNA binding"/>
    <property type="evidence" value="ECO:0007669"/>
    <property type="project" value="UniProtKB-KW"/>
</dbReference>
<dbReference type="GO" id="GO:0016987">
    <property type="term" value="F:sigma factor activity"/>
    <property type="evidence" value="ECO:0007669"/>
    <property type="project" value="UniProtKB-KW"/>
</dbReference>
<feature type="domain" description="RNA polymerase sigma-70 region 2" evidence="7">
    <location>
        <begin position="62"/>
        <end position="126"/>
    </location>
</feature>
<dbReference type="CDD" id="cd06171">
    <property type="entry name" value="Sigma70_r4"/>
    <property type="match status" value="1"/>
</dbReference>
<dbReference type="Gene3D" id="1.10.1740.10">
    <property type="match status" value="1"/>
</dbReference>
<dbReference type="EMBL" id="JAAGMQ010000950">
    <property type="protein sequence ID" value="NEC37821.1"/>
    <property type="molecule type" value="Genomic_DNA"/>
</dbReference>
<dbReference type="NCBIfam" id="TIGR02983">
    <property type="entry name" value="SigE-fam_strep"/>
    <property type="match status" value="1"/>
</dbReference>
<dbReference type="Pfam" id="PF04542">
    <property type="entry name" value="Sigma70_r2"/>
    <property type="match status" value="1"/>
</dbReference>
<keyword evidence="2" id="KW-0805">Transcription regulation</keyword>
<accession>A0A6G3TP94</accession>
<evidence type="ECO:0000313" key="10">
    <source>
        <dbReference type="Proteomes" id="UP000475666"/>
    </source>
</evidence>
<feature type="region of interest" description="Disordered" evidence="6">
    <location>
        <begin position="19"/>
        <end position="46"/>
    </location>
</feature>
<name>A0A6G3TP94_9ACTN</name>
<evidence type="ECO:0000256" key="6">
    <source>
        <dbReference type="SAM" id="MobiDB-lite"/>
    </source>
</evidence>
<dbReference type="InterPro" id="IPR013249">
    <property type="entry name" value="RNA_pol_sigma70_r4_t2"/>
</dbReference>
<dbReference type="InterPro" id="IPR014284">
    <property type="entry name" value="RNA_pol_sigma-70_dom"/>
</dbReference>
<gene>
    <name evidence="9" type="ORF">G3I66_32285</name>
</gene>
<dbReference type="SUPFAM" id="SSF88659">
    <property type="entry name" value="Sigma3 and sigma4 domains of RNA polymerase sigma factors"/>
    <property type="match status" value="1"/>
</dbReference>
<dbReference type="InterPro" id="IPR013324">
    <property type="entry name" value="RNA_pol_sigma_r3/r4-like"/>
</dbReference>
<comment type="caution">
    <text evidence="9">The sequence shown here is derived from an EMBL/GenBank/DDBJ whole genome shotgun (WGS) entry which is preliminary data.</text>
</comment>
<comment type="similarity">
    <text evidence="1">Belongs to the sigma-70 factor family. ECF subfamily.</text>
</comment>
<evidence type="ECO:0000313" key="9">
    <source>
        <dbReference type="EMBL" id="NEC37821.1"/>
    </source>
</evidence>
<keyword evidence="3" id="KW-0731">Sigma factor</keyword>
<sequence length="209" mass="23466">MRWPGRDVAESAAFSVPGFGRAGRNREGGPPHLNGETVRAGGWGKGGGVDHGEDALHDFVRDRRLALFRSAYLMCGNRHEAEDLVQTTLVKVVLGWRRLQKLDNVEAYARKTLFNTFIEGRRRFWRREHAYGELPERAAPDTDSETGMVVREALARITPRQRAVLVLRYWEDQSVEATAAVLGMRENTVKSHTARGLAALRAQVGKEFV</sequence>
<reference evidence="9 10" key="1">
    <citation type="submission" date="2020-01" db="EMBL/GenBank/DDBJ databases">
        <title>Insect and environment-associated Actinomycetes.</title>
        <authorList>
            <person name="Currrie C."/>
            <person name="Chevrette M."/>
            <person name="Carlson C."/>
            <person name="Stubbendieck R."/>
            <person name="Wendt-Pienkowski E."/>
        </authorList>
    </citation>
    <scope>NUCLEOTIDE SEQUENCE [LARGE SCALE GENOMIC DNA]</scope>
    <source>
        <strain evidence="9 10">SID7739</strain>
    </source>
</reference>
<evidence type="ECO:0000256" key="1">
    <source>
        <dbReference type="ARBA" id="ARBA00010641"/>
    </source>
</evidence>
<dbReference type="Proteomes" id="UP000475666">
    <property type="component" value="Unassembled WGS sequence"/>
</dbReference>
<dbReference type="InterPro" id="IPR014325">
    <property type="entry name" value="RNA_pol_sigma-E_actinobac"/>
</dbReference>
<evidence type="ECO:0000256" key="4">
    <source>
        <dbReference type="ARBA" id="ARBA00023125"/>
    </source>
</evidence>
<keyword evidence="4" id="KW-0238">DNA-binding</keyword>
<dbReference type="InterPro" id="IPR007627">
    <property type="entry name" value="RNA_pol_sigma70_r2"/>
</dbReference>
<dbReference type="Pfam" id="PF08281">
    <property type="entry name" value="Sigma70_r4_2"/>
    <property type="match status" value="1"/>
</dbReference>